<dbReference type="Gene3D" id="6.10.340.10">
    <property type="match status" value="1"/>
</dbReference>
<dbReference type="PANTHER" id="PTHR43531:SF11">
    <property type="entry name" value="METHYL-ACCEPTING CHEMOTAXIS PROTEIN 3"/>
    <property type="match status" value="1"/>
</dbReference>
<feature type="domain" description="Methyl-accepting transducer" evidence="6">
    <location>
        <begin position="348"/>
        <end position="577"/>
    </location>
</feature>
<evidence type="ECO:0000256" key="3">
    <source>
        <dbReference type="ARBA" id="ARBA00029447"/>
    </source>
</evidence>
<dbReference type="CDD" id="cd06225">
    <property type="entry name" value="HAMP"/>
    <property type="match status" value="1"/>
</dbReference>
<keyword evidence="2" id="KW-0145">Chemotaxis</keyword>
<dbReference type="FunFam" id="1.10.287.950:FF:000001">
    <property type="entry name" value="Methyl-accepting chemotaxis sensory transducer"/>
    <property type="match status" value="1"/>
</dbReference>
<proteinExistence type="inferred from homology"/>
<evidence type="ECO:0000256" key="5">
    <source>
        <dbReference type="SAM" id="Phobius"/>
    </source>
</evidence>
<feature type="transmembrane region" description="Helical" evidence="5">
    <location>
        <begin position="186"/>
        <end position="208"/>
    </location>
</feature>
<name>A0A7W6CQM9_9HYPH</name>
<dbReference type="SMART" id="SM00304">
    <property type="entry name" value="HAMP"/>
    <property type="match status" value="2"/>
</dbReference>
<dbReference type="GO" id="GO:0007165">
    <property type="term" value="P:signal transduction"/>
    <property type="evidence" value="ECO:0007669"/>
    <property type="project" value="UniProtKB-KW"/>
</dbReference>
<feature type="transmembrane region" description="Helical" evidence="5">
    <location>
        <begin position="12"/>
        <end position="29"/>
    </location>
</feature>
<dbReference type="RefSeq" id="WP_183900972.1">
    <property type="nucleotide sequence ID" value="NZ_JACIDW010000009.1"/>
</dbReference>
<dbReference type="Pfam" id="PF00672">
    <property type="entry name" value="HAMP"/>
    <property type="match status" value="1"/>
</dbReference>
<evidence type="ECO:0000256" key="1">
    <source>
        <dbReference type="ARBA" id="ARBA00004370"/>
    </source>
</evidence>
<gene>
    <name evidence="8" type="ORF">GGQ67_003090</name>
</gene>
<evidence type="ECO:0000313" key="8">
    <source>
        <dbReference type="EMBL" id="MBB3965417.1"/>
    </source>
</evidence>
<comment type="similarity">
    <text evidence="3">Belongs to the methyl-accepting chemotaxis (MCP) protein family.</text>
</comment>
<dbReference type="AlphaFoldDB" id="A0A7W6CQM9"/>
<evidence type="ECO:0000259" key="6">
    <source>
        <dbReference type="PROSITE" id="PS50111"/>
    </source>
</evidence>
<dbReference type="InterPro" id="IPR051310">
    <property type="entry name" value="MCP_chemotaxis"/>
</dbReference>
<dbReference type="EMBL" id="JACIDW010000009">
    <property type="protein sequence ID" value="MBB3965417.1"/>
    <property type="molecule type" value="Genomic_DNA"/>
</dbReference>
<dbReference type="Gene3D" id="1.10.287.950">
    <property type="entry name" value="Methyl-accepting chemotaxis protein"/>
    <property type="match status" value="1"/>
</dbReference>
<protein>
    <submittedName>
        <fullName evidence="8">Methyl-accepting chemotaxis protein</fullName>
    </submittedName>
</protein>
<keyword evidence="9" id="KW-1185">Reference proteome</keyword>
<feature type="domain" description="HAMP" evidence="7">
    <location>
        <begin position="291"/>
        <end position="343"/>
    </location>
</feature>
<dbReference type="SUPFAM" id="SSF58104">
    <property type="entry name" value="Methyl-accepting chemotaxis protein (MCP) signaling domain"/>
    <property type="match status" value="1"/>
</dbReference>
<feature type="domain" description="HAMP" evidence="7">
    <location>
        <begin position="210"/>
        <end position="263"/>
    </location>
</feature>
<evidence type="ECO:0000313" key="9">
    <source>
        <dbReference type="Proteomes" id="UP000582090"/>
    </source>
</evidence>
<comment type="caution">
    <text evidence="8">The sequence shown here is derived from an EMBL/GenBank/DDBJ whole genome shotgun (WGS) entry which is preliminary data.</text>
</comment>
<dbReference type="GO" id="GO:0006935">
    <property type="term" value="P:chemotaxis"/>
    <property type="evidence" value="ECO:0007669"/>
    <property type="project" value="UniProtKB-KW"/>
</dbReference>
<keyword evidence="5" id="KW-0812">Transmembrane</keyword>
<dbReference type="InterPro" id="IPR003660">
    <property type="entry name" value="HAMP_dom"/>
</dbReference>
<dbReference type="PROSITE" id="PS50885">
    <property type="entry name" value="HAMP"/>
    <property type="match status" value="2"/>
</dbReference>
<evidence type="ECO:0000256" key="4">
    <source>
        <dbReference type="PROSITE-ProRule" id="PRU00284"/>
    </source>
</evidence>
<accession>A0A7W6CQM9</accession>
<evidence type="ECO:0000256" key="2">
    <source>
        <dbReference type="ARBA" id="ARBA00022500"/>
    </source>
</evidence>
<keyword evidence="4" id="KW-0807">Transducer</keyword>
<dbReference type="SMART" id="SM00283">
    <property type="entry name" value="MA"/>
    <property type="match status" value="1"/>
</dbReference>
<dbReference type="PANTHER" id="PTHR43531">
    <property type="entry name" value="PROTEIN ICFG"/>
    <property type="match status" value="1"/>
</dbReference>
<comment type="subcellular location">
    <subcellularLocation>
        <location evidence="1">Membrane</location>
    </subcellularLocation>
</comment>
<dbReference type="CDD" id="cd11386">
    <property type="entry name" value="MCP_signal"/>
    <property type="match status" value="1"/>
</dbReference>
<keyword evidence="5" id="KW-1133">Transmembrane helix</keyword>
<evidence type="ECO:0000259" key="7">
    <source>
        <dbReference type="PROSITE" id="PS50885"/>
    </source>
</evidence>
<keyword evidence="5" id="KW-0472">Membrane</keyword>
<dbReference type="Pfam" id="PF00015">
    <property type="entry name" value="MCPsignal"/>
    <property type="match status" value="1"/>
</dbReference>
<dbReference type="Proteomes" id="UP000582090">
    <property type="component" value="Unassembled WGS sequence"/>
</dbReference>
<reference evidence="8 9" key="1">
    <citation type="submission" date="2020-08" db="EMBL/GenBank/DDBJ databases">
        <title>Genomic Encyclopedia of Type Strains, Phase IV (KMG-IV): sequencing the most valuable type-strain genomes for metagenomic binning, comparative biology and taxonomic classification.</title>
        <authorList>
            <person name="Goeker M."/>
        </authorList>
    </citation>
    <scope>NUCLEOTIDE SEQUENCE [LARGE SCALE GENOMIC DNA]</scope>
    <source>
        <strain evidence="8 9">DSM 26575</strain>
    </source>
</reference>
<organism evidence="8 9">
    <name type="scientific">Rhizobium metallidurans</name>
    <dbReference type="NCBI Taxonomy" id="1265931"/>
    <lineage>
        <taxon>Bacteria</taxon>
        <taxon>Pseudomonadati</taxon>
        <taxon>Pseudomonadota</taxon>
        <taxon>Alphaproteobacteria</taxon>
        <taxon>Hyphomicrobiales</taxon>
        <taxon>Rhizobiaceae</taxon>
        <taxon>Rhizobium/Agrobacterium group</taxon>
        <taxon>Rhizobium</taxon>
    </lineage>
</organism>
<dbReference type="SUPFAM" id="SSF158472">
    <property type="entry name" value="HAMP domain-like"/>
    <property type="match status" value="1"/>
</dbReference>
<dbReference type="PROSITE" id="PS50111">
    <property type="entry name" value="CHEMOTAXIS_TRANSDUC_2"/>
    <property type="match status" value="1"/>
</dbReference>
<sequence length="648" mass="67865">MLKNLKIKTKFLIAIAMLGLVSMAGLLYLTDRFSAANQQYTGFLQNESQAATFSARAAAGIWTSTTWLSRAVAQEPGSAAFNDISKRFATEFAGARQRLAQVPELVASRKAAIDELLAGADALKSLGDQLLAARAAGNAAETQQLAAKLDDMIVSLSPKFGANNKAMADLLAEGGSGLSASVSSTILRTLVGLTLGVVAAIALAMIIAQKGVTTPMAKLRQRMETLASGETGEDVHGLDRRDEIGQMAAAVAVFRTNAIDRMRIEQQAEATRSMSDSERLEREAEKAAEAANLHRAVKALGGALGDLANGDLNCQIDTPFTGDLDTLRQDFNAAVSKLNNALQAVGANASAISAGSSQIRASADDLSRRTEQQAASVEETAAALEEITTTVKDAAGRANDASQLVAKTREAAERSGEVVRNAVTAMHLIEQSSNEISNIIGVIDDIAFQTNLLALNAGVEAARAGDAGKGFAVVAQEVRELAQRSARAAKEIKALITASGSQVESGVELVGQAGKALDAIVAEVQEINRHVHAIAEASREQSLGLQEINTAVNAMDEGTQKNAAMVEETTAASHSLAQEATALSQLMSQFKLDGGTVADQARPSLARPTAMTGNHGPVASPARQLGQRLTNAFRGNAAVKQEPEWSEF</sequence>
<dbReference type="GO" id="GO:0016020">
    <property type="term" value="C:membrane"/>
    <property type="evidence" value="ECO:0007669"/>
    <property type="project" value="UniProtKB-SubCell"/>
</dbReference>
<dbReference type="InterPro" id="IPR004089">
    <property type="entry name" value="MCPsignal_dom"/>
</dbReference>